<evidence type="ECO:0000313" key="7">
    <source>
        <dbReference type="Proteomes" id="UP001422759"/>
    </source>
</evidence>
<dbReference type="InterPro" id="IPR000524">
    <property type="entry name" value="Tscrpt_reg_HTH_GntR"/>
</dbReference>
<keyword evidence="7" id="KW-1185">Reference proteome</keyword>
<feature type="compositionally biased region" description="Basic and acidic residues" evidence="4">
    <location>
        <begin position="129"/>
        <end position="144"/>
    </location>
</feature>
<keyword evidence="1" id="KW-0805">Transcription regulation</keyword>
<evidence type="ECO:0000256" key="1">
    <source>
        <dbReference type="ARBA" id="ARBA00023015"/>
    </source>
</evidence>
<organism evidence="6 7">
    <name type="scientific">Kitasatospora kazusensis</name>
    <dbReference type="NCBI Taxonomy" id="407974"/>
    <lineage>
        <taxon>Bacteria</taxon>
        <taxon>Bacillati</taxon>
        <taxon>Actinomycetota</taxon>
        <taxon>Actinomycetes</taxon>
        <taxon>Kitasatosporales</taxon>
        <taxon>Streptomycetaceae</taxon>
        <taxon>Kitasatospora</taxon>
    </lineage>
</organism>
<dbReference type="CDD" id="cd07377">
    <property type="entry name" value="WHTH_GntR"/>
    <property type="match status" value="1"/>
</dbReference>
<sequence length="164" mass="17171">MILSIDLSGDIPIYQQIRDRIVEAIASGGLAEGSALPSTRQLAADLAINFHTVNKAYDQLRQEGLVRVNRKSGAVVQRDARSGPPTAQFTEEWQARLRTLLAEAVAHGVGGPAVLAACGTTLASFAPEHAADRTPEHAPGRTPEHAPGSASDPGHLTADLGEPA</sequence>
<accession>A0ABP5LPH1</accession>
<dbReference type="PANTHER" id="PTHR38445">
    <property type="entry name" value="HTH-TYPE TRANSCRIPTIONAL REPRESSOR YTRA"/>
    <property type="match status" value="1"/>
</dbReference>
<dbReference type="RefSeq" id="WP_344467866.1">
    <property type="nucleotide sequence ID" value="NZ_BAAANT010000031.1"/>
</dbReference>
<dbReference type="SUPFAM" id="SSF46785">
    <property type="entry name" value="Winged helix' DNA-binding domain"/>
    <property type="match status" value="1"/>
</dbReference>
<evidence type="ECO:0000256" key="3">
    <source>
        <dbReference type="ARBA" id="ARBA00023163"/>
    </source>
</evidence>
<name>A0ABP5LPH1_9ACTN</name>
<evidence type="ECO:0000259" key="5">
    <source>
        <dbReference type="PROSITE" id="PS50949"/>
    </source>
</evidence>
<keyword evidence="3" id="KW-0804">Transcription</keyword>
<feature type="region of interest" description="Disordered" evidence="4">
    <location>
        <begin position="127"/>
        <end position="164"/>
    </location>
</feature>
<keyword evidence="2" id="KW-0238">DNA-binding</keyword>
<reference evidence="7" key="1">
    <citation type="journal article" date="2019" name="Int. J. Syst. Evol. Microbiol.">
        <title>The Global Catalogue of Microorganisms (GCM) 10K type strain sequencing project: providing services to taxonomists for standard genome sequencing and annotation.</title>
        <authorList>
            <consortium name="The Broad Institute Genomics Platform"/>
            <consortium name="The Broad Institute Genome Sequencing Center for Infectious Disease"/>
            <person name="Wu L."/>
            <person name="Ma J."/>
        </authorList>
    </citation>
    <scope>NUCLEOTIDE SEQUENCE [LARGE SCALE GENOMIC DNA]</scope>
    <source>
        <strain evidence="7">JCM 14560</strain>
    </source>
</reference>
<evidence type="ECO:0000256" key="4">
    <source>
        <dbReference type="SAM" id="MobiDB-lite"/>
    </source>
</evidence>
<comment type="caution">
    <text evidence="6">The sequence shown here is derived from an EMBL/GenBank/DDBJ whole genome shotgun (WGS) entry which is preliminary data.</text>
</comment>
<dbReference type="InterPro" id="IPR036388">
    <property type="entry name" value="WH-like_DNA-bd_sf"/>
</dbReference>
<dbReference type="SMART" id="SM00345">
    <property type="entry name" value="HTH_GNTR"/>
    <property type="match status" value="1"/>
</dbReference>
<evidence type="ECO:0000313" key="6">
    <source>
        <dbReference type="EMBL" id="GAA2151286.1"/>
    </source>
</evidence>
<protein>
    <recommendedName>
        <fullName evidence="5">HTH gntR-type domain-containing protein</fullName>
    </recommendedName>
</protein>
<dbReference type="Proteomes" id="UP001422759">
    <property type="component" value="Unassembled WGS sequence"/>
</dbReference>
<dbReference type="PANTHER" id="PTHR38445:SF12">
    <property type="entry name" value="GNTR-FAMILY TRANSCRIPTIONAL REGULATOR"/>
    <property type="match status" value="1"/>
</dbReference>
<dbReference type="Gene3D" id="1.10.10.10">
    <property type="entry name" value="Winged helix-like DNA-binding domain superfamily/Winged helix DNA-binding domain"/>
    <property type="match status" value="1"/>
</dbReference>
<dbReference type="PROSITE" id="PS50949">
    <property type="entry name" value="HTH_GNTR"/>
    <property type="match status" value="1"/>
</dbReference>
<gene>
    <name evidence="6" type="ORF">GCM10009760_46490</name>
</gene>
<proteinExistence type="predicted"/>
<dbReference type="Pfam" id="PF00392">
    <property type="entry name" value="GntR"/>
    <property type="match status" value="1"/>
</dbReference>
<dbReference type="EMBL" id="BAAANT010000031">
    <property type="protein sequence ID" value="GAA2151286.1"/>
    <property type="molecule type" value="Genomic_DNA"/>
</dbReference>
<evidence type="ECO:0000256" key="2">
    <source>
        <dbReference type="ARBA" id="ARBA00023125"/>
    </source>
</evidence>
<feature type="domain" description="HTH gntR-type" evidence="5">
    <location>
        <begin position="11"/>
        <end position="79"/>
    </location>
</feature>
<dbReference type="InterPro" id="IPR036390">
    <property type="entry name" value="WH_DNA-bd_sf"/>
</dbReference>